<dbReference type="InterPro" id="IPR002423">
    <property type="entry name" value="Cpn60/GroEL/TCP-1"/>
</dbReference>
<dbReference type="PANTHER" id="PTHR11353">
    <property type="entry name" value="CHAPERONIN"/>
    <property type="match status" value="1"/>
</dbReference>
<evidence type="ECO:0000313" key="6">
    <source>
        <dbReference type="EMBL" id="ANV79164.1"/>
    </source>
</evidence>
<dbReference type="GO" id="GO:0051082">
    <property type="term" value="F:unfolded protein binding"/>
    <property type="evidence" value="ECO:0007669"/>
    <property type="project" value="InterPro"/>
</dbReference>
<dbReference type="EMBL" id="KP211814">
    <property type="protein sequence ID" value="ANV79164.1"/>
    <property type="molecule type" value="Genomic_DNA"/>
</dbReference>
<reference evidence="6" key="1">
    <citation type="submission" date="2014-11" db="EMBL/GenBank/DDBJ databases">
        <authorList>
            <person name="Zhu J."/>
            <person name="Qi W."/>
            <person name="Song R."/>
        </authorList>
    </citation>
    <scope>NUCLEOTIDE SEQUENCE</scope>
</reference>
<accession>A0A1B1TA46</accession>
<dbReference type="Gene3D" id="1.10.560.10">
    <property type="entry name" value="GroEL-like equatorial domain"/>
    <property type="match status" value="1"/>
</dbReference>
<reference evidence="6" key="2">
    <citation type="journal article" date="2015" name="ISME J.">
        <title>A new class of marine Euryarchaeota group II from the Mediterranean deep chlorophyll maximum.</title>
        <authorList>
            <person name="Martin-Cuadrado A.B."/>
            <person name="Garcia-Heredia I."/>
            <person name="Molto A.G."/>
            <person name="Lopez-Ubeda R."/>
            <person name="Kimes N."/>
            <person name="Lopez-Garcia P."/>
            <person name="Moreira D."/>
            <person name="Rodriguez-Valera F."/>
        </authorList>
    </citation>
    <scope>NUCLEOTIDE SEQUENCE</scope>
</reference>
<dbReference type="Pfam" id="PF00118">
    <property type="entry name" value="Cpn60_TCP1"/>
    <property type="match status" value="1"/>
</dbReference>
<proteinExistence type="inferred from homology"/>
<dbReference type="GO" id="GO:0016887">
    <property type="term" value="F:ATP hydrolysis activity"/>
    <property type="evidence" value="ECO:0007669"/>
    <property type="project" value="InterPro"/>
</dbReference>
<dbReference type="InterPro" id="IPR027413">
    <property type="entry name" value="GROEL-like_equatorial_sf"/>
</dbReference>
<evidence type="ECO:0000256" key="2">
    <source>
        <dbReference type="ARBA" id="ARBA00022741"/>
    </source>
</evidence>
<evidence type="ECO:0000256" key="4">
    <source>
        <dbReference type="ARBA" id="ARBA00023186"/>
    </source>
</evidence>
<dbReference type="GO" id="GO:0005524">
    <property type="term" value="F:ATP binding"/>
    <property type="evidence" value="ECO:0007669"/>
    <property type="project" value="UniProtKB-KW"/>
</dbReference>
<protein>
    <recommendedName>
        <fullName evidence="7">Thermosome subunit</fullName>
    </recommendedName>
</protein>
<name>A0A1B1TA46_9ARCH</name>
<dbReference type="PRINTS" id="PR00304">
    <property type="entry name" value="TCOMPLEXTCP1"/>
</dbReference>
<comment type="similarity">
    <text evidence="1 5">Belongs to the TCP-1 chaperonin family.</text>
</comment>
<dbReference type="PROSITE" id="PS00750">
    <property type="entry name" value="TCP1_1"/>
    <property type="match status" value="1"/>
</dbReference>
<dbReference type="AlphaFoldDB" id="A0A1B1TA46"/>
<evidence type="ECO:0008006" key="7">
    <source>
        <dbReference type="Google" id="ProtNLM"/>
    </source>
</evidence>
<keyword evidence="4 5" id="KW-0143">Chaperone</keyword>
<evidence type="ECO:0000256" key="3">
    <source>
        <dbReference type="ARBA" id="ARBA00022840"/>
    </source>
</evidence>
<dbReference type="GO" id="GO:0140662">
    <property type="term" value="F:ATP-dependent protein folding chaperone"/>
    <property type="evidence" value="ECO:0007669"/>
    <property type="project" value="InterPro"/>
</dbReference>
<keyword evidence="3 5" id="KW-0067">ATP-binding</keyword>
<dbReference type="InterPro" id="IPR002194">
    <property type="entry name" value="Chaperonin_TCP-1_CS"/>
</dbReference>
<dbReference type="InterPro" id="IPR017998">
    <property type="entry name" value="Chaperone_TCP-1"/>
</dbReference>
<organism evidence="6">
    <name type="scientific">uncultured Poseidoniia archaeon</name>
    <dbReference type="NCBI Taxonomy" id="1697135"/>
    <lineage>
        <taxon>Archaea</taxon>
        <taxon>Methanobacteriati</taxon>
        <taxon>Thermoplasmatota</taxon>
        <taxon>Candidatus Poseidoniia</taxon>
        <taxon>environmental samples</taxon>
    </lineage>
</organism>
<keyword evidence="2 5" id="KW-0547">Nucleotide-binding</keyword>
<evidence type="ECO:0000256" key="1">
    <source>
        <dbReference type="ARBA" id="ARBA00008020"/>
    </source>
</evidence>
<sequence length="144" mass="15564">MSETEHDIALEDTDRVQGRAALVNNVKASIALAGAVRSTLGPRGLDKMLVEDDGSVLVTNDGVTVLETAKVEHPTARLLISASSLQDRSARDGTTTAILLTSELLQNSLELVRMGVHPSVILNGYNIALEESLKELKRISKKYR</sequence>
<dbReference type="SUPFAM" id="SSF48592">
    <property type="entry name" value="GroEL equatorial domain-like"/>
    <property type="match status" value="1"/>
</dbReference>
<evidence type="ECO:0000256" key="5">
    <source>
        <dbReference type="RuleBase" id="RU004187"/>
    </source>
</evidence>
<dbReference type="PROSITE" id="PS00751">
    <property type="entry name" value="TCP1_2"/>
    <property type="match status" value="1"/>
</dbReference>